<dbReference type="PROSITE" id="PS00083">
    <property type="entry name" value="INTRADIOL_DIOXYGENAS"/>
    <property type="match status" value="1"/>
</dbReference>
<dbReference type="SUPFAM" id="SSF49482">
    <property type="entry name" value="Aromatic compound dioxygenase"/>
    <property type="match status" value="1"/>
</dbReference>
<evidence type="ECO:0000256" key="3">
    <source>
        <dbReference type="ARBA" id="ARBA00023002"/>
    </source>
</evidence>
<dbReference type="EMBL" id="JAUKVY010000024">
    <property type="protein sequence ID" value="MDO1536018.1"/>
    <property type="molecule type" value="Genomic_DNA"/>
</dbReference>
<dbReference type="PANTHER" id="PTHR33711">
    <property type="entry name" value="DIOXYGENASE, PUTATIVE (AFU_ORTHOLOGUE AFUA_2G02910)-RELATED"/>
    <property type="match status" value="1"/>
</dbReference>
<accession>A0ABT8SB33</accession>
<dbReference type="InterPro" id="IPR039387">
    <property type="entry name" value="3_4-PCD"/>
</dbReference>
<evidence type="ECO:0000313" key="5">
    <source>
        <dbReference type="EMBL" id="MDO1536018.1"/>
    </source>
</evidence>
<dbReference type="RefSeq" id="WP_301813901.1">
    <property type="nucleotide sequence ID" value="NZ_JAUJZH010000024.1"/>
</dbReference>
<dbReference type="Proteomes" id="UP001169027">
    <property type="component" value="Unassembled WGS sequence"/>
</dbReference>
<dbReference type="PANTHER" id="PTHR33711:SF9">
    <property type="entry name" value="PROTOCATECHUATE 3,4-DIOXYGENASE ALPHA CHAIN"/>
    <property type="match status" value="1"/>
</dbReference>
<feature type="domain" description="Intradiol ring-cleavage dioxygenases" evidence="4">
    <location>
        <begin position="77"/>
        <end position="105"/>
    </location>
</feature>
<evidence type="ECO:0000259" key="4">
    <source>
        <dbReference type="PROSITE" id="PS00083"/>
    </source>
</evidence>
<proteinExistence type="inferred from homology"/>
<gene>
    <name evidence="5" type="ORF">Q2T77_27400</name>
</gene>
<dbReference type="InterPro" id="IPR015889">
    <property type="entry name" value="Intradiol_dOase_core"/>
</dbReference>
<comment type="caution">
    <text evidence="5">The sequence shown here is derived from an EMBL/GenBank/DDBJ whole genome shotgun (WGS) entry which is preliminary data.</text>
</comment>
<dbReference type="Gene3D" id="2.60.130.10">
    <property type="entry name" value="Aromatic compound dioxygenase"/>
    <property type="match status" value="1"/>
</dbReference>
<keyword evidence="6" id="KW-1185">Reference proteome</keyword>
<reference evidence="5" key="1">
    <citation type="submission" date="2023-06" db="EMBL/GenBank/DDBJ databases">
        <authorList>
            <person name="Jiang Y."/>
            <person name="Liu Q."/>
        </authorList>
    </citation>
    <scope>NUCLEOTIDE SEQUENCE</scope>
    <source>
        <strain evidence="5">CGMCC 1.12090</strain>
    </source>
</reference>
<comment type="similarity">
    <text evidence="1">Belongs to the intradiol ring-cleavage dioxygenase family.</text>
</comment>
<dbReference type="InterPro" id="IPR000627">
    <property type="entry name" value="Intradiol_dOase_C"/>
</dbReference>
<dbReference type="CDD" id="cd03459">
    <property type="entry name" value="3_4-PCD"/>
    <property type="match status" value="1"/>
</dbReference>
<protein>
    <submittedName>
        <fullName evidence="5">Protocatechuate 3,4-dioxygenase</fullName>
    </submittedName>
</protein>
<keyword evidence="2" id="KW-0223">Dioxygenase</keyword>
<dbReference type="Pfam" id="PF00775">
    <property type="entry name" value="Dioxygenase_C"/>
    <property type="match status" value="1"/>
</dbReference>
<evidence type="ECO:0000256" key="1">
    <source>
        <dbReference type="ARBA" id="ARBA00007825"/>
    </source>
</evidence>
<dbReference type="InterPro" id="IPR050770">
    <property type="entry name" value="Intradiol_RC_Dioxygenase"/>
</dbReference>
<evidence type="ECO:0000256" key="2">
    <source>
        <dbReference type="ARBA" id="ARBA00022964"/>
    </source>
</evidence>
<organism evidence="5 6">
    <name type="scientific">Variovorax ginsengisoli</name>
    <dbReference type="NCBI Taxonomy" id="363844"/>
    <lineage>
        <taxon>Bacteria</taxon>
        <taxon>Pseudomonadati</taxon>
        <taxon>Pseudomonadota</taxon>
        <taxon>Betaproteobacteria</taxon>
        <taxon>Burkholderiales</taxon>
        <taxon>Comamonadaceae</taxon>
        <taxon>Variovorax</taxon>
    </lineage>
</organism>
<evidence type="ECO:0000313" key="6">
    <source>
        <dbReference type="Proteomes" id="UP001169027"/>
    </source>
</evidence>
<sequence>MNTSPSSRGLPRRSIAAAVIALPAFWIGARAQPAAPRRPTPSQTEGPFYPVTLPADTDGDLLHNGALNYATTQPAWVDGTVTDLDGRALRGAQVEIWQCDEAGHYHHPGDGDRADRAFQGFGRVAVDADGRYRFRTLRPVPYTGRTPHIHFKVKLGTRELLTTQLYVEGAPGNARDGLWRRLSEPERAALTVPFERAPDGWKASFPIVVAA</sequence>
<keyword evidence="3" id="KW-0560">Oxidoreductase</keyword>
<name>A0ABT8SB33_9BURK</name>